<accession>E0PCV2</accession>
<evidence type="ECO:0000313" key="5">
    <source>
        <dbReference type="EMBL" id="EFM27705.1"/>
    </source>
</evidence>
<dbReference type="SUPFAM" id="SSF46689">
    <property type="entry name" value="Homeodomain-like"/>
    <property type="match status" value="2"/>
</dbReference>
<dbReference type="PROSITE" id="PS01124">
    <property type="entry name" value="HTH_ARAC_FAMILY_2"/>
    <property type="match status" value="1"/>
</dbReference>
<dbReference type="NCBIfam" id="TIGR04094">
    <property type="entry name" value="adjacent_YSIRK"/>
    <property type="match status" value="1"/>
</dbReference>
<dbReference type="SMART" id="SM00342">
    <property type="entry name" value="HTH_ARAC"/>
    <property type="match status" value="1"/>
</dbReference>
<dbReference type="Gene3D" id="1.10.10.60">
    <property type="entry name" value="Homeodomain-like"/>
    <property type="match status" value="2"/>
</dbReference>
<keyword evidence="2" id="KW-0238">DNA-binding</keyword>
<dbReference type="InterPro" id="IPR018060">
    <property type="entry name" value="HTH_AraC"/>
</dbReference>
<keyword evidence="3" id="KW-0804">Transcription</keyword>
<dbReference type="InterPro" id="IPR020449">
    <property type="entry name" value="Tscrpt_reg_AraC-type_HTH"/>
</dbReference>
<gene>
    <name evidence="5" type="ORF">HMPREF9319_0675</name>
</gene>
<dbReference type="PANTHER" id="PTHR43280:SF2">
    <property type="entry name" value="HTH-TYPE TRANSCRIPTIONAL REGULATOR EXSA"/>
    <property type="match status" value="1"/>
</dbReference>
<evidence type="ECO:0000256" key="2">
    <source>
        <dbReference type="ARBA" id="ARBA00023125"/>
    </source>
</evidence>
<comment type="caution">
    <text evidence="5">The sequence shown here is derived from an EMBL/GenBank/DDBJ whole genome shotgun (WGS) entry which is preliminary data.</text>
</comment>
<protein>
    <submittedName>
        <fullName evidence="5">Transcriptional regulator, AraC family</fullName>
    </submittedName>
</protein>
<evidence type="ECO:0000256" key="3">
    <source>
        <dbReference type="ARBA" id="ARBA00023163"/>
    </source>
</evidence>
<proteinExistence type="predicted"/>
<dbReference type="GO" id="GO:0003700">
    <property type="term" value="F:DNA-binding transcription factor activity"/>
    <property type="evidence" value="ECO:0007669"/>
    <property type="project" value="InterPro"/>
</dbReference>
<sequence length="414" mass="48214">MIRKSIIIGEYFLTNSLLLKALHSTLGISIMICDEEFSITTEFQTDKTSSLYYDYHQILSRFKEIDENVLFYHGMFNEILIAFHIQQEYIILGPFRVNTISESFFETRVKNSQMSIKEKDYFYHLLMSLPFYPLSQIRELLILINHSLTGIIEDKLSKPLHQYTHYWAKHFFTERAKNLSNYNFTKYSYLYRYESEIAEAVRKGSPDLLKETVNRLGNAVVPSITGDLLRSEKNYSIIVFDRLSQVAIHSGLNVEISYSARDNFIKDNESLIQLTDILKLRDTAILFYTKQVHNIKEQLTTTASPTVISVIQYLRDNLNTNLKLETIAKHFHMSESKLQQIFKHETQTTIQKYFLNLKMQTAKELLSNGAKSSQIAELLAFSSPSNFSRTFKKMVGVSPKHYRYQAITKKNLTS</sequence>
<dbReference type="InterPro" id="IPR009057">
    <property type="entry name" value="Homeodomain-like_sf"/>
</dbReference>
<dbReference type="PRINTS" id="PR00032">
    <property type="entry name" value="HTHARAC"/>
</dbReference>
<dbReference type="AlphaFoldDB" id="E0PCV2"/>
<dbReference type="InterPro" id="IPR024022">
    <property type="entry name" value="Tscrpt_reg_HTH_surface_antigen"/>
</dbReference>
<evidence type="ECO:0000313" key="6">
    <source>
        <dbReference type="Proteomes" id="UP000004290"/>
    </source>
</evidence>
<dbReference type="PANTHER" id="PTHR43280">
    <property type="entry name" value="ARAC-FAMILY TRANSCRIPTIONAL REGULATOR"/>
    <property type="match status" value="1"/>
</dbReference>
<dbReference type="EMBL" id="AEEL01000012">
    <property type="protein sequence ID" value="EFM27705.1"/>
    <property type="molecule type" value="Genomic_DNA"/>
</dbReference>
<keyword evidence="1" id="KW-0805">Transcription regulation</keyword>
<dbReference type="Proteomes" id="UP000004290">
    <property type="component" value="Unassembled WGS sequence"/>
</dbReference>
<organism evidence="5 6">
    <name type="scientific">Streptococcus equinus ATCC 700338</name>
    <dbReference type="NCBI Taxonomy" id="864569"/>
    <lineage>
        <taxon>Bacteria</taxon>
        <taxon>Bacillati</taxon>
        <taxon>Bacillota</taxon>
        <taxon>Bacilli</taxon>
        <taxon>Lactobacillales</taxon>
        <taxon>Streptococcaceae</taxon>
        <taxon>Streptococcus</taxon>
    </lineage>
</organism>
<feature type="domain" description="HTH araC/xylS-type" evidence="4">
    <location>
        <begin position="308"/>
        <end position="405"/>
    </location>
</feature>
<dbReference type="Pfam" id="PF12833">
    <property type="entry name" value="HTH_18"/>
    <property type="match status" value="1"/>
</dbReference>
<reference evidence="5 6" key="1">
    <citation type="submission" date="2010-07" db="EMBL/GenBank/DDBJ databases">
        <authorList>
            <person name="Muzny D."/>
            <person name="Qin X."/>
            <person name="Deng J."/>
            <person name="Jiang H."/>
            <person name="Liu Y."/>
            <person name="Qu J."/>
            <person name="Song X.-Z."/>
            <person name="Zhang L."/>
            <person name="Thornton R."/>
            <person name="Coyle M."/>
            <person name="Francisco L."/>
            <person name="Jackson L."/>
            <person name="Javaid M."/>
            <person name="Korchina V."/>
            <person name="Kovar C."/>
            <person name="Mata R."/>
            <person name="Mathew T."/>
            <person name="Ngo R."/>
            <person name="Nguyen L."/>
            <person name="Nguyen N."/>
            <person name="Okwuonu G."/>
            <person name="Ongeri F."/>
            <person name="Pham C."/>
            <person name="Simmons D."/>
            <person name="Wilczek-Boney K."/>
            <person name="Hale W."/>
            <person name="Jakkamsetti A."/>
            <person name="Pham P."/>
            <person name="Ruth R."/>
            <person name="San Lucas F."/>
            <person name="Warren J."/>
            <person name="Zhang J."/>
            <person name="Zhao Z."/>
            <person name="Zhou C."/>
            <person name="Zhu D."/>
            <person name="Lee S."/>
            <person name="Bess C."/>
            <person name="Blankenburg K."/>
            <person name="Forbes L."/>
            <person name="Fu Q."/>
            <person name="Gubbala S."/>
            <person name="Hirani K."/>
            <person name="Jayaseelan J.C."/>
            <person name="Lara F."/>
            <person name="Munidasa M."/>
            <person name="Palculict T."/>
            <person name="Patil S."/>
            <person name="Pu L.-L."/>
            <person name="Saada N."/>
            <person name="Tang L."/>
            <person name="Weissenberger G."/>
            <person name="Zhu Y."/>
            <person name="Hemphill L."/>
            <person name="Shang Y."/>
            <person name="Youmans B."/>
            <person name="Ayvaz T."/>
            <person name="Ross M."/>
            <person name="Santibanez J."/>
            <person name="Aqrawi P."/>
            <person name="Gross S."/>
            <person name="Joshi V."/>
            <person name="Fowler G."/>
            <person name="Nazareth L."/>
            <person name="Reid J."/>
            <person name="Worley K."/>
            <person name="Petrosino J."/>
            <person name="Highlander S."/>
            <person name="Gibbs R."/>
        </authorList>
    </citation>
    <scope>NUCLEOTIDE SEQUENCE [LARGE SCALE GENOMIC DNA]</scope>
    <source>
        <strain evidence="5 6">ATCC 700338</strain>
    </source>
</reference>
<evidence type="ECO:0000256" key="1">
    <source>
        <dbReference type="ARBA" id="ARBA00023015"/>
    </source>
</evidence>
<name>E0PCV2_STREI</name>
<evidence type="ECO:0000259" key="4">
    <source>
        <dbReference type="PROSITE" id="PS01124"/>
    </source>
</evidence>
<dbReference type="HOGENOM" id="CLU_036605_2_0_9"/>
<dbReference type="GO" id="GO:0043565">
    <property type="term" value="F:sequence-specific DNA binding"/>
    <property type="evidence" value="ECO:0007669"/>
    <property type="project" value="InterPro"/>
</dbReference>
<keyword evidence="6" id="KW-1185">Reference proteome</keyword>